<dbReference type="KEGG" id="lfa:LFA_0490"/>
<dbReference type="HOGENOM" id="CLU_1281881_0_0_6"/>
<reference evidence="3" key="1">
    <citation type="submission" date="2014-09" db="EMBL/GenBank/DDBJ databases">
        <authorList>
            <person name="Gomez-Valero L."/>
        </authorList>
    </citation>
    <scope>NUCLEOTIDE SEQUENCE [LARGE SCALE GENOMIC DNA]</scope>
    <source>
        <strain evidence="3">ATCC700992</strain>
    </source>
</reference>
<dbReference type="RefSeq" id="WP_045094730.1">
    <property type="nucleotide sequence ID" value="NZ_LN614827.1"/>
</dbReference>
<evidence type="ECO:0000313" key="3">
    <source>
        <dbReference type="Proteomes" id="UP000032430"/>
    </source>
</evidence>
<dbReference type="STRING" id="1212491.LFA_0490"/>
<gene>
    <name evidence="2" type="ORF">LFA_0490</name>
</gene>
<protein>
    <submittedName>
        <fullName evidence="2">Uncharacterized protein</fullName>
    </submittedName>
</protein>
<name>A0A098G0F6_9GAMM</name>
<proteinExistence type="predicted"/>
<dbReference type="OrthoDB" id="9827824at2"/>
<evidence type="ECO:0000313" key="2">
    <source>
        <dbReference type="EMBL" id="CEG55948.1"/>
    </source>
</evidence>
<evidence type="ECO:0000256" key="1">
    <source>
        <dbReference type="SAM" id="MobiDB-lite"/>
    </source>
</evidence>
<keyword evidence="3" id="KW-1185">Reference proteome</keyword>
<organism evidence="2 3">
    <name type="scientific">Legionella fallonii LLAP-10</name>
    <dbReference type="NCBI Taxonomy" id="1212491"/>
    <lineage>
        <taxon>Bacteria</taxon>
        <taxon>Pseudomonadati</taxon>
        <taxon>Pseudomonadota</taxon>
        <taxon>Gammaproteobacteria</taxon>
        <taxon>Legionellales</taxon>
        <taxon>Legionellaceae</taxon>
        <taxon>Legionella</taxon>
    </lineage>
</organism>
<dbReference type="EMBL" id="LN614827">
    <property type="protein sequence ID" value="CEG55948.1"/>
    <property type="molecule type" value="Genomic_DNA"/>
</dbReference>
<feature type="region of interest" description="Disordered" evidence="1">
    <location>
        <begin position="1"/>
        <end position="21"/>
    </location>
</feature>
<accession>A0A098G0F6</accession>
<dbReference type="AlphaFoldDB" id="A0A098G0F6"/>
<sequence>METKIEINSDSENEVEQNPASENEVYQIYSFPKNSNFFKSKSTKFIEDDSKSAMNSASCKQFALTETEASELQKCKLSNSEIDEKVQALGKLQKKNNAQIKAIRFTDDDELKKLLEEKITNKHRHEIICHIDRIDRKVEVTIKNCEDEYAISTIFNNFLKSSPSIKREGRAEDIDNHLRLVVTFKLHERDRLVEGLKLSNEAYKIPEARQYFQGC</sequence>
<dbReference type="Proteomes" id="UP000032430">
    <property type="component" value="Chromosome I"/>
</dbReference>